<protein>
    <submittedName>
        <fullName evidence="1">Uncharacterized protein</fullName>
    </submittedName>
</protein>
<organism evidence="1 2">
    <name type="scientific">Pseudoroseomonas cervicalis ATCC 49957</name>
    <dbReference type="NCBI Taxonomy" id="525371"/>
    <lineage>
        <taxon>Bacteria</taxon>
        <taxon>Pseudomonadati</taxon>
        <taxon>Pseudomonadota</taxon>
        <taxon>Alphaproteobacteria</taxon>
        <taxon>Acetobacterales</taxon>
        <taxon>Roseomonadaceae</taxon>
        <taxon>Roseomonas</taxon>
    </lineage>
</organism>
<dbReference type="Proteomes" id="UP000005324">
    <property type="component" value="Unassembled WGS sequence"/>
</dbReference>
<feature type="non-terminal residue" evidence="1">
    <location>
        <position position="1"/>
    </location>
</feature>
<name>D5RRA0_9PROT</name>
<reference evidence="1 2" key="1">
    <citation type="submission" date="2010-04" db="EMBL/GenBank/DDBJ databases">
        <authorList>
            <person name="Qin X."/>
            <person name="Bachman B."/>
            <person name="Battles P."/>
            <person name="Bell A."/>
            <person name="Bess C."/>
            <person name="Bickham C."/>
            <person name="Chaboub L."/>
            <person name="Chen D."/>
            <person name="Coyle M."/>
            <person name="Deiros D.R."/>
            <person name="Dinh H."/>
            <person name="Forbes L."/>
            <person name="Fowler G."/>
            <person name="Francisco L."/>
            <person name="Fu Q."/>
            <person name="Gubbala S."/>
            <person name="Hale W."/>
            <person name="Han Y."/>
            <person name="Hemphill L."/>
            <person name="Highlander S.K."/>
            <person name="Hirani K."/>
            <person name="Hogues M."/>
            <person name="Jackson L."/>
            <person name="Jakkamsetti A."/>
            <person name="Javaid M."/>
            <person name="Jiang H."/>
            <person name="Korchina V."/>
            <person name="Kovar C."/>
            <person name="Lara F."/>
            <person name="Lee S."/>
            <person name="Mata R."/>
            <person name="Mathew T."/>
            <person name="Moen C."/>
            <person name="Morales K."/>
            <person name="Munidasa M."/>
            <person name="Nazareth L."/>
            <person name="Ngo R."/>
            <person name="Nguyen L."/>
            <person name="Okwuonu G."/>
            <person name="Ongeri F."/>
            <person name="Patil S."/>
            <person name="Petrosino J."/>
            <person name="Pham C."/>
            <person name="Pham P."/>
            <person name="Pu L.-L."/>
            <person name="Puazo M."/>
            <person name="Raj R."/>
            <person name="Reid J."/>
            <person name="Rouhana J."/>
            <person name="Saada N."/>
            <person name="Shang Y."/>
            <person name="Simmons D."/>
            <person name="Thornton R."/>
            <person name="Warren J."/>
            <person name="Weissenberger G."/>
            <person name="Zhang J."/>
            <person name="Zhang L."/>
            <person name="Zhou C."/>
            <person name="Zhu D."/>
            <person name="Muzny D."/>
            <person name="Worley K."/>
            <person name="Gibbs R."/>
        </authorList>
    </citation>
    <scope>NUCLEOTIDE SEQUENCE [LARGE SCALE GENOMIC DNA]</scope>
    <source>
        <strain evidence="1 2">ATCC 49957</strain>
    </source>
</reference>
<sequence length="48" mass="4866">RPPEPAAAPAPVAAPEVSSLAQAESRAAAASAPRSFICMGVDSRFRSN</sequence>
<gene>
    <name evidence="1" type="ORF">HMPREF0731_3612</name>
</gene>
<evidence type="ECO:0000313" key="1">
    <source>
        <dbReference type="EMBL" id="EFH10168.1"/>
    </source>
</evidence>
<accession>D5RRA0</accession>
<keyword evidence="2" id="KW-1185">Reference proteome</keyword>
<proteinExistence type="predicted"/>
<comment type="caution">
    <text evidence="1">The sequence shown here is derived from an EMBL/GenBank/DDBJ whole genome shotgun (WGS) entry which is preliminary data.</text>
</comment>
<dbReference type="AlphaFoldDB" id="D5RRA0"/>
<dbReference type="HOGENOM" id="CLU_3162038_0_0_5"/>
<dbReference type="EMBL" id="ADVL01000693">
    <property type="protein sequence ID" value="EFH10168.1"/>
    <property type="molecule type" value="Genomic_DNA"/>
</dbReference>
<evidence type="ECO:0000313" key="2">
    <source>
        <dbReference type="Proteomes" id="UP000005324"/>
    </source>
</evidence>